<protein>
    <submittedName>
        <fullName evidence="3">Uncharacterized protein</fullName>
    </submittedName>
</protein>
<organism evidence="3 4">
    <name type="scientific">Pristionchus pacificus</name>
    <name type="common">Parasitic nematode worm</name>
    <dbReference type="NCBI Taxonomy" id="54126"/>
    <lineage>
        <taxon>Eukaryota</taxon>
        <taxon>Metazoa</taxon>
        <taxon>Ecdysozoa</taxon>
        <taxon>Nematoda</taxon>
        <taxon>Chromadorea</taxon>
        <taxon>Rhabditida</taxon>
        <taxon>Rhabditina</taxon>
        <taxon>Diplogasteromorpha</taxon>
        <taxon>Diplogasteroidea</taxon>
        <taxon>Neodiplogasteridae</taxon>
        <taxon>Pristionchus</taxon>
    </lineage>
</organism>
<dbReference type="AlphaFoldDB" id="A0A2A6C0A5"/>
<accession>A0A2A6C0A5</accession>
<evidence type="ECO:0000256" key="2">
    <source>
        <dbReference type="SAM" id="SignalP"/>
    </source>
</evidence>
<reference evidence="4" key="1">
    <citation type="journal article" date="2008" name="Nat. Genet.">
        <title>The Pristionchus pacificus genome provides a unique perspective on nematode lifestyle and parasitism.</title>
        <authorList>
            <person name="Dieterich C."/>
            <person name="Clifton S.W."/>
            <person name="Schuster L.N."/>
            <person name="Chinwalla A."/>
            <person name="Delehaunty K."/>
            <person name="Dinkelacker I."/>
            <person name="Fulton L."/>
            <person name="Fulton R."/>
            <person name="Godfrey J."/>
            <person name="Minx P."/>
            <person name="Mitreva M."/>
            <person name="Roeseler W."/>
            <person name="Tian H."/>
            <person name="Witte H."/>
            <person name="Yang S.P."/>
            <person name="Wilson R.K."/>
            <person name="Sommer R.J."/>
        </authorList>
    </citation>
    <scope>NUCLEOTIDE SEQUENCE [LARGE SCALE GENOMIC DNA]</scope>
    <source>
        <strain evidence="4">PS312</strain>
    </source>
</reference>
<feature type="chain" id="PRO_5043837010" evidence="2">
    <location>
        <begin position="22"/>
        <end position="259"/>
    </location>
</feature>
<evidence type="ECO:0000313" key="3">
    <source>
        <dbReference type="EnsemblMetazoa" id="PPA13070.1"/>
    </source>
</evidence>
<keyword evidence="4" id="KW-1185">Reference proteome</keyword>
<feature type="signal peptide" evidence="2">
    <location>
        <begin position="1"/>
        <end position="21"/>
    </location>
</feature>
<proteinExistence type="predicted"/>
<sequence length="259" mass="29392">MRAARLVLLLLLVVVIRRICCDELTTEEIEDAIDNMEFEEQMEDMFTHMLRHCNFALCKPLREYNDYICEHFWLYLGTRLFLYVGPGNILMAYTLKWVLMAICFCVGWWDGPVVKGAGYKVCKDPFKTKVREKSFANRISNVLYDVLRKGKIPTKYSEFMSVMSKEYAPDSDEEEAETELQARIRAPRASRDSRSFSCSQQQQPGAAAAAASTTDEVETVEAAAEEGTVGNIRHLRRQSTSIGETLGLMGYSGSDSDNE</sequence>
<dbReference type="Proteomes" id="UP000005239">
    <property type="component" value="Unassembled WGS sequence"/>
</dbReference>
<feature type="compositionally biased region" description="Polar residues" evidence="1">
    <location>
        <begin position="195"/>
        <end position="204"/>
    </location>
</feature>
<gene>
    <name evidence="3" type="primary">WBGene00102624</name>
</gene>
<keyword evidence="2" id="KW-0732">Signal</keyword>
<evidence type="ECO:0000256" key="1">
    <source>
        <dbReference type="SAM" id="MobiDB-lite"/>
    </source>
</evidence>
<evidence type="ECO:0000313" key="4">
    <source>
        <dbReference type="Proteomes" id="UP000005239"/>
    </source>
</evidence>
<accession>A0A8R1YEP0</accession>
<feature type="compositionally biased region" description="Low complexity" evidence="1">
    <location>
        <begin position="205"/>
        <end position="230"/>
    </location>
</feature>
<name>A0A2A6C0A5_PRIPA</name>
<dbReference type="EnsemblMetazoa" id="PPA13070.1">
    <property type="protein sequence ID" value="PPA13070.1"/>
    <property type="gene ID" value="WBGene00102624"/>
</dbReference>
<feature type="region of interest" description="Disordered" evidence="1">
    <location>
        <begin position="185"/>
        <end position="259"/>
    </location>
</feature>
<reference evidence="3" key="2">
    <citation type="submission" date="2022-06" db="UniProtKB">
        <authorList>
            <consortium name="EnsemblMetazoa"/>
        </authorList>
    </citation>
    <scope>IDENTIFICATION</scope>
    <source>
        <strain evidence="3">PS312</strain>
    </source>
</reference>